<sequence>MAIQITLSFLTIGFMSIKWQNRGSRPFKSLDEKSENFG</sequence>
<dbReference type="STRING" id="406818.XBJ1_2968"/>
<dbReference type="KEGG" id="xbo:XBJ1_2968"/>
<evidence type="ECO:0000313" key="1">
    <source>
        <dbReference type="EMBL" id="CBJ82092.1"/>
    </source>
</evidence>
<name>D3V8D0_XENBS</name>
<dbReference type="Proteomes" id="UP000002045">
    <property type="component" value="Chromosome"/>
</dbReference>
<dbReference type="HOGENOM" id="CLU_3334934_0_0_6"/>
<accession>D3V8D0</accession>
<organism evidence="1 2">
    <name type="scientific">Xenorhabdus bovienii (strain SS-2004)</name>
    <name type="common">Xenorhabdus nematophila subsp. bovienii</name>
    <dbReference type="NCBI Taxonomy" id="406818"/>
    <lineage>
        <taxon>Bacteria</taxon>
        <taxon>Pseudomonadati</taxon>
        <taxon>Pseudomonadota</taxon>
        <taxon>Gammaproteobacteria</taxon>
        <taxon>Enterobacterales</taxon>
        <taxon>Morganellaceae</taxon>
        <taxon>Xenorhabdus</taxon>
    </lineage>
</organism>
<reference evidence="1" key="1">
    <citation type="journal article" date="2011" name="PLoS ONE">
        <title>The entomopathogenic bacterial endosymbionts xenorhabdus and photorhabdus: convergent lifestyles from divergent genomes.</title>
        <authorList>
            <person name="Chaston J.M."/>
            <person name="Suen G."/>
            <person name="Tucker S.L."/>
            <person name="Andersen A.W."/>
            <person name="Bhasin A."/>
            <person name="Bode E."/>
            <person name="Bode H.B."/>
            <person name="Brachmann A.O."/>
            <person name="Cowles C.E."/>
            <person name="Cowles K.N."/>
            <person name="Darby C."/>
            <person name="de Leon L."/>
            <person name="Drace K."/>
            <person name="Du Z."/>
            <person name="Givaudan A."/>
            <person name="Herbert Tran E.E."/>
            <person name="Jewell K.A."/>
            <person name="Knack J.J."/>
            <person name="Krasomil-Osterfeld K.C."/>
            <person name="Kukor R."/>
            <person name="Lanois A."/>
            <person name="Latreille P."/>
            <person name="Leimgruber N.K."/>
            <person name="Lipke C.M."/>
            <person name="Liu R."/>
            <person name="Lu X."/>
            <person name="Martens E.C."/>
            <person name="Marri P.R."/>
            <person name="Medigue C."/>
            <person name="Menard M.L."/>
            <person name="Miller N.M."/>
            <person name="Morales-Soto N."/>
            <person name="Norton S."/>
            <person name="Ogier J.C."/>
            <person name="Orchard S.S."/>
            <person name="Park D."/>
            <person name="Park Y."/>
            <person name="Qurollo B.A."/>
            <person name="Sugar D.R."/>
            <person name="Richards G.R."/>
            <person name="Rouy Z."/>
            <person name="Slominski B."/>
            <person name="Slominski K."/>
            <person name="Snyder H."/>
            <person name="Tjaden B.C."/>
            <person name="van der Hoeven R."/>
            <person name="Welch R.D."/>
            <person name="Wheeler C."/>
            <person name="Xiang B."/>
            <person name="Barbazuk B."/>
            <person name="Gaudriault S."/>
            <person name="Goodner B."/>
            <person name="Slater S.C."/>
            <person name="Forst S."/>
            <person name="Goldman B.S."/>
            <person name="Goodrich-Blair H."/>
        </authorList>
    </citation>
    <scope>NUCLEOTIDE SEQUENCE [LARGE SCALE GENOMIC DNA]</scope>
    <source>
        <strain evidence="1">SS-2004</strain>
    </source>
</reference>
<dbReference type="AlphaFoldDB" id="D3V8D0"/>
<gene>
    <name evidence="1" type="ordered locus">XBJ1_2968</name>
</gene>
<proteinExistence type="predicted"/>
<dbReference type="EMBL" id="FN667741">
    <property type="protein sequence ID" value="CBJ82092.1"/>
    <property type="molecule type" value="Genomic_DNA"/>
</dbReference>
<protein>
    <submittedName>
        <fullName evidence="1">Uncharacterized protein</fullName>
    </submittedName>
</protein>
<evidence type="ECO:0000313" key="2">
    <source>
        <dbReference type="Proteomes" id="UP000002045"/>
    </source>
</evidence>